<protein>
    <recommendedName>
        <fullName evidence="2">Tetratricopeptide repeat protein 38</fullName>
    </recommendedName>
</protein>
<dbReference type="SUPFAM" id="SSF48452">
    <property type="entry name" value="TPR-like"/>
    <property type="match status" value="1"/>
</dbReference>
<organism evidence="5 6">
    <name type="scientific">Actinocorallia longicatena</name>
    <dbReference type="NCBI Taxonomy" id="111803"/>
    <lineage>
        <taxon>Bacteria</taxon>
        <taxon>Bacillati</taxon>
        <taxon>Actinomycetota</taxon>
        <taxon>Actinomycetes</taxon>
        <taxon>Streptosporangiales</taxon>
        <taxon>Thermomonosporaceae</taxon>
        <taxon>Actinocorallia</taxon>
    </lineage>
</organism>
<dbReference type="RefSeq" id="WP_344821402.1">
    <property type="nucleotide sequence ID" value="NZ_BAAAUV010000001.1"/>
</dbReference>
<evidence type="ECO:0000256" key="1">
    <source>
        <dbReference type="ARBA" id="ARBA00005857"/>
    </source>
</evidence>
<sequence>MATDRQGLAYTGSDEAVAHFDAAVHGLLYFREELLTESKAALEADPTAPMPQVFAAYLGLMGTEPDDAAAARAAFDAYTASADQDAFLPAERLHLHAARIWLDGDIHGAGAVLAGAGPRDVLALAVGHQIDFLTGDARSLRDRVGGVLTSWSADDEHFGPVLGMYGFGLEEAGHYDRSEEVALRSVELNPSDVWAVHAVAHTHEMRGRFAEGRRFYDARVGDWGTGNFLAVHNWWHYAVFALESGDTARALEIYDASIAVGSTAMELLDGSALLWRLLLLGDTGQQARWTALADAWEPKVAVPHYAFNDVHAIMAYLGAGRISAASDLIEARSRWLAEPHPGVGNHAMTADIGLPVARALLAYASGEYASVIALLAPIRHRINEFGGSHAQRDAVQKTLLEAALRGGDHDLARTLISERIGVRPCSPFNWLQQARLADALGQAATATRARSEAAVLSHRSPSVP</sequence>
<dbReference type="InterPro" id="IPR033891">
    <property type="entry name" value="TTC38"/>
</dbReference>
<dbReference type="Proteomes" id="UP001501237">
    <property type="component" value="Unassembled WGS sequence"/>
</dbReference>
<evidence type="ECO:0000256" key="3">
    <source>
        <dbReference type="ARBA" id="ARBA00022737"/>
    </source>
</evidence>
<evidence type="ECO:0000313" key="5">
    <source>
        <dbReference type="EMBL" id="GAA3194239.1"/>
    </source>
</evidence>
<evidence type="ECO:0000256" key="4">
    <source>
        <dbReference type="ARBA" id="ARBA00022803"/>
    </source>
</evidence>
<dbReference type="CDD" id="cd05804">
    <property type="entry name" value="StaR_like"/>
    <property type="match status" value="1"/>
</dbReference>
<evidence type="ECO:0000256" key="2">
    <source>
        <dbReference type="ARBA" id="ARBA00019992"/>
    </source>
</evidence>
<comment type="caution">
    <text evidence="5">The sequence shown here is derived from an EMBL/GenBank/DDBJ whole genome shotgun (WGS) entry which is preliminary data.</text>
</comment>
<proteinExistence type="inferred from homology"/>
<dbReference type="Gene3D" id="1.25.40.10">
    <property type="entry name" value="Tetratricopeptide repeat domain"/>
    <property type="match status" value="1"/>
</dbReference>
<keyword evidence="4" id="KW-0802">TPR repeat</keyword>
<dbReference type="EMBL" id="BAAAUV010000001">
    <property type="protein sequence ID" value="GAA3194239.1"/>
    <property type="molecule type" value="Genomic_DNA"/>
</dbReference>
<evidence type="ECO:0000313" key="6">
    <source>
        <dbReference type="Proteomes" id="UP001501237"/>
    </source>
</evidence>
<keyword evidence="3" id="KW-0677">Repeat</keyword>
<keyword evidence="6" id="KW-1185">Reference proteome</keyword>
<name>A0ABP6PX50_9ACTN</name>
<accession>A0ABP6PX50</accession>
<dbReference type="InterPro" id="IPR011990">
    <property type="entry name" value="TPR-like_helical_dom_sf"/>
</dbReference>
<dbReference type="PANTHER" id="PTHR16263">
    <property type="entry name" value="TETRATRICOPEPTIDE REPEAT PROTEIN 38"/>
    <property type="match status" value="1"/>
</dbReference>
<gene>
    <name evidence="5" type="ORF">GCM10010468_03980</name>
</gene>
<reference evidence="6" key="1">
    <citation type="journal article" date="2019" name="Int. J. Syst. Evol. Microbiol.">
        <title>The Global Catalogue of Microorganisms (GCM) 10K type strain sequencing project: providing services to taxonomists for standard genome sequencing and annotation.</title>
        <authorList>
            <consortium name="The Broad Institute Genomics Platform"/>
            <consortium name="The Broad Institute Genome Sequencing Center for Infectious Disease"/>
            <person name="Wu L."/>
            <person name="Ma J."/>
        </authorList>
    </citation>
    <scope>NUCLEOTIDE SEQUENCE [LARGE SCALE GENOMIC DNA]</scope>
    <source>
        <strain evidence="6">JCM 9377</strain>
    </source>
</reference>
<dbReference type="PANTHER" id="PTHR16263:SF4">
    <property type="entry name" value="TETRATRICOPEPTIDE REPEAT PROTEIN 38"/>
    <property type="match status" value="1"/>
</dbReference>
<comment type="similarity">
    <text evidence="1">Belongs to the TTC38 family.</text>
</comment>